<evidence type="ECO:0000313" key="1">
    <source>
        <dbReference type="EMBL" id="RIA81337.1"/>
    </source>
</evidence>
<dbReference type="AlphaFoldDB" id="A0A397SBE9"/>
<dbReference type="Proteomes" id="UP000265703">
    <property type="component" value="Unassembled WGS sequence"/>
</dbReference>
<gene>
    <name evidence="1" type="ORF">C1645_837180</name>
</gene>
<dbReference type="OrthoDB" id="10495270at2759"/>
<protein>
    <submittedName>
        <fullName evidence="1">Uncharacterized protein</fullName>
    </submittedName>
</protein>
<evidence type="ECO:0000313" key="2">
    <source>
        <dbReference type="Proteomes" id="UP000265703"/>
    </source>
</evidence>
<sequence length="75" mass="8554">MSVECRLLQKHLIEIPTQVPEFGAKVLPIISLVWKAKEIVKNVIKLMEEEDLSEEQQLEILQNCDYESGTSTSLP</sequence>
<reference evidence="1 2" key="1">
    <citation type="submission" date="2018-06" db="EMBL/GenBank/DDBJ databases">
        <title>Comparative genomics reveals the genomic features of Rhizophagus irregularis, R. cerebriforme, R. diaphanum and Gigaspora rosea, and their symbiotic lifestyle signature.</title>
        <authorList>
            <person name="Morin E."/>
            <person name="San Clemente H."/>
            <person name="Chen E.C.H."/>
            <person name="De La Providencia I."/>
            <person name="Hainaut M."/>
            <person name="Kuo A."/>
            <person name="Kohler A."/>
            <person name="Murat C."/>
            <person name="Tang N."/>
            <person name="Roy S."/>
            <person name="Loubradou J."/>
            <person name="Henrissat B."/>
            <person name="Grigoriev I.V."/>
            <person name="Corradi N."/>
            <person name="Roux C."/>
            <person name="Martin F.M."/>
        </authorList>
    </citation>
    <scope>NUCLEOTIDE SEQUENCE [LARGE SCALE GENOMIC DNA]</scope>
    <source>
        <strain evidence="1 2">DAOM 227022</strain>
    </source>
</reference>
<comment type="caution">
    <text evidence="1">The sequence shown here is derived from an EMBL/GenBank/DDBJ whole genome shotgun (WGS) entry which is preliminary data.</text>
</comment>
<name>A0A397SBE9_9GLOM</name>
<dbReference type="EMBL" id="QKYT01000812">
    <property type="protein sequence ID" value="RIA81337.1"/>
    <property type="molecule type" value="Genomic_DNA"/>
</dbReference>
<organism evidence="1 2">
    <name type="scientific">Glomus cerebriforme</name>
    <dbReference type="NCBI Taxonomy" id="658196"/>
    <lineage>
        <taxon>Eukaryota</taxon>
        <taxon>Fungi</taxon>
        <taxon>Fungi incertae sedis</taxon>
        <taxon>Mucoromycota</taxon>
        <taxon>Glomeromycotina</taxon>
        <taxon>Glomeromycetes</taxon>
        <taxon>Glomerales</taxon>
        <taxon>Glomeraceae</taxon>
        <taxon>Glomus</taxon>
    </lineage>
</organism>
<accession>A0A397SBE9</accession>
<proteinExistence type="predicted"/>
<keyword evidence="2" id="KW-1185">Reference proteome</keyword>